<gene>
    <name evidence="1" type="ORF">PLEPLA_LOCUS36235</name>
</gene>
<reference evidence="1" key="1">
    <citation type="submission" date="2020-03" db="EMBL/GenBank/DDBJ databases">
        <authorList>
            <person name="Weist P."/>
        </authorList>
    </citation>
    <scope>NUCLEOTIDE SEQUENCE</scope>
</reference>
<accession>A0A9N7YXX8</accession>
<proteinExistence type="predicted"/>
<dbReference type="Proteomes" id="UP001153269">
    <property type="component" value="Unassembled WGS sequence"/>
</dbReference>
<keyword evidence="2" id="KW-1185">Reference proteome</keyword>
<protein>
    <submittedName>
        <fullName evidence="1">Uncharacterized protein</fullName>
    </submittedName>
</protein>
<evidence type="ECO:0000313" key="2">
    <source>
        <dbReference type="Proteomes" id="UP001153269"/>
    </source>
</evidence>
<name>A0A9N7YXX8_PLEPL</name>
<organism evidence="1 2">
    <name type="scientific">Pleuronectes platessa</name>
    <name type="common">European plaice</name>
    <dbReference type="NCBI Taxonomy" id="8262"/>
    <lineage>
        <taxon>Eukaryota</taxon>
        <taxon>Metazoa</taxon>
        <taxon>Chordata</taxon>
        <taxon>Craniata</taxon>
        <taxon>Vertebrata</taxon>
        <taxon>Euteleostomi</taxon>
        <taxon>Actinopterygii</taxon>
        <taxon>Neopterygii</taxon>
        <taxon>Teleostei</taxon>
        <taxon>Neoteleostei</taxon>
        <taxon>Acanthomorphata</taxon>
        <taxon>Carangaria</taxon>
        <taxon>Pleuronectiformes</taxon>
        <taxon>Pleuronectoidei</taxon>
        <taxon>Pleuronectidae</taxon>
        <taxon>Pleuronectes</taxon>
    </lineage>
</organism>
<comment type="caution">
    <text evidence="1">The sequence shown here is derived from an EMBL/GenBank/DDBJ whole genome shotgun (WGS) entry which is preliminary data.</text>
</comment>
<dbReference type="AlphaFoldDB" id="A0A9N7YXX8"/>
<evidence type="ECO:0000313" key="1">
    <source>
        <dbReference type="EMBL" id="CAB1448585.1"/>
    </source>
</evidence>
<sequence length="100" mass="11342">MFISYNVQHLVLEIKLPYLLGYQPGNLLGPKFFVTSTSKSSSNNDAASFRQGSTDLQDWFSVSPPSEEQRHLNPEQLFHSTGHFHSSEKWKEVSSCALRP</sequence>
<dbReference type="EMBL" id="CADEAL010003983">
    <property type="protein sequence ID" value="CAB1448585.1"/>
    <property type="molecule type" value="Genomic_DNA"/>
</dbReference>